<dbReference type="EMBL" id="BMYW01000016">
    <property type="protein sequence ID" value="GGY00862.1"/>
    <property type="molecule type" value="Genomic_DNA"/>
</dbReference>
<keyword evidence="20" id="KW-1185">Reference proteome</keyword>
<keyword evidence="9" id="KW-0406">Ion transport</keyword>
<protein>
    <submittedName>
        <fullName evidence="19">Ligand-gated channel</fullName>
    </submittedName>
</protein>
<accession>A0ABQ2Z1U3</accession>
<evidence type="ECO:0000313" key="20">
    <source>
        <dbReference type="Proteomes" id="UP000600877"/>
    </source>
</evidence>
<proteinExistence type="inferred from homology"/>
<evidence type="ECO:0000256" key="11">
    <source>
        <dbReference type="ARBA" id="ARBA00023136"/>
    </source>
</evidence>
<reference evidence="20" key="1">
    <citation type="journal article" date="2019" name="Int. J. Syst. Evol. Microbiol.">
        <title>The Global Catalogue of Microorganisms (GCM) 10K type strain sequencing project: providing services to taxonomists for standard genome sequencing and annotation.</title>
        <authorList>
            <consortium name="The Broad Institute Genomics Platform"/>
            <consortium name="The Broad Institute Genome Sequencing Center for Infectious Disease"/>
            <person name="Wu L."/>
            <person name="Ma J."/>
        </authorList>
    </citation>
    <scope>NUCLEOTIDE SEQUENCE [LARGE SCALE GENOMIC DNA]</scope>
    <source>
        <strain evidence="20">KCTC 32041</strain>
    </source>
</reference>
<dbReference type="NCBIfam" id="TIGR01783">
    <property type="entry name" value="TonB-siderophor"/>
    <property type="match status" value="1"/>
</dbReference>
<keyword evidence="3 14" id="KW-0813">Transport</keyword>
<dbReference type="InterPro" id="IPR010105">
    <property type="entry name" value="TonB_sidphr_rcpt"/>
</dbReference>
<evidence type="ECO:0000256" key="16">
    <source>
        <dbReference type="SAM" id="SignalP"/>
    </source>
</evidence>
<evidence type="ECO:0000256" key="10">
    <source>
        <dbReference type="ARBA" id="ARBA00023077"/>
    </source>
</evidence>
<evidence type="ECO:0000256" key="3">
    <source>
        <dbReference type="ARBA" id="ARBA00022448"/>
    </source>
</evidence>
<dbReference type="PROSITE" id="PS52016">
    <property type="entry name" value="TONB_DEPENDENT_REC_3"/>
    <property type="match status" value="1"/>
</dbReference>
<dbReference type="Proteomes" id="UP000600877">
    <property type="component" value="Unassembled WGS sequence"/>
</dbReference>
<comment type="subcellular location">
    <subcellularLocation>
        <location evidence="1 14">Cell outer membrane</location>
        <topology evidence="1 14">Multi-pass membrane protein</topology>
    </subcellularLocation>
</comment>
<dbReference type="PANTHER" id="PTHR32552">
    <property type="entry name" value="FERRICHROME IRON RECEPTOR-RELATED"/>
    <property type="match status" value="1"/>
</dbReference>
<keyword evidence="6 14" id="KW-0812">Transmembrane</keyword>
<evidence type="ECO:0000259" key="17">
    <source>
        <dbReference type="Pfam" id="PF00593"/>
    </source>
</evidence>
<evidence type="ECO:0000256" key="8">
    <source>
        <dbReference type="ARBA" id="ARBA00023004"/>
    </source>
</evidence>
<dbReference type="Pfam" id="PF07715">
    <property type="entry name" value="Plug"/>
    <property type="match status" value="1"/>
</dbReference>
<keyword evidence="11 14" id="KW-0472">Membrane</keyword>
<dbReference type="RefSeq" id="WP_189375590.1">
    <property type="nucleotide sequence ID" value="NZ_BMYW01000016.1"/>
</dbReference>
<evidence type="ECO:0000256" key="7">
    <source>
        <dbReference type="ARBA" id="ARBA00022729"/>
    </source>
</evidence>
<keyword evidence="4 14" id="KW-1134">Transmembrane beta strand</keyword>
<dbReference type="Gene3D" id="2.170.130.10">
    <property type="entry name" value="TonB-dependent receptor, plug domain"/>
    <property type="match status" value="1"/>
</dbReference>
<keyword evidence="7 16" id="KW-0732">Signal</keyword>
<dbReference type="InterPro" id="IPR012910">
    <property type="entry name" value="Plug_dom"/>
</dbReference>
<keyword evidence="12" id="KW-0675">Receptor</keyword>
<keyword evidence="13 14" id="KW-0998">Cell outer membrane</keyword>
<organism evidence="19 20">
    <name type="scientific">Vogesella alkaliphila</name>
    <dbReference type="NCBI Taxonomy" id="1193621"/>
    <lineage>
        <taxon>Bacteria</taxon>
        <taxon>Pseudomonadati</taxon>
        <taxon>Pseudomonadota</taxon>
        <taxon>Betaproteobacteria</taxon>
        <taxon>Neisseriales</taxon>
        <taxon>Chromobacteriaceae</taxon>
        <taxon>Vogesella</taxon>
    </lineage>
</organism>
<evidence type="ECO:0000256" key="6">
    <source>
        <dbReference type="ARBA" id="ARBA00022692"/>
    </source>
</evidence>
<dbReference type="SUPFAM" id="SSF56935">
    <property type="entry name" value="Porins"/>
    <property type="match status" value="1"/>
</dbReference>
<dbReference type="InterPro" id="IPR037066">
    <property type="entry name" value="Plug_dom_sf"/>
</dbReference>
<name>A0ABQ2Z1U3_9NEIS</name>
<evidence type="ECO:0000256" key="15">
    <source>
        <dbReference type="RuleBase" id="RU003357"/>
    </source>
</evidence>
<dbReference type="PANTHER" id="PTHR32552:SF89">
    <property type="entry name" value="CATECHOLATE SIDEROPHORE RECEPTOR FIU"/>
    <property type="match status" value="1"/>
</dbReference>
<dbReference type="CDD" id="cd01347">
    <property type="entry name" value="ligand_gated_channel"/>
    <property type="match status" value="1"/>
</dbReference>
<evidence type="ECO:0000256" key="9">
    <source>
        <dbReference type="ARBA" id="ARBA00023065"/>
    </source>
</evidence>
<evidence type="ECO:0000256" key="13">
    <source>
        <dbReference type="ARBA" id="ARBA00023237"/>
    </source>
</evidence>
<evidence type="ECO:0000256" key="2">
    <source>
        <dbReference type="ARBA" id="ARBA00009810"/>
    </source>
</evidence>
<keyword evidence="8" id="KW-0408">Iron</keyword>
<evidence type="ECO:0000259" key="18">
    <source>
        <dbReference type="Pfam" id="PF07715"/>
    </source>
</evidence>
<evidence type="ECO:0000256" key="4">
    <source>
        <dbReference type="ARBA" id="ARBA00022452"/>
    </source>
</evidence>
<dbReference type="InterPro" id="IPR000531">
    <property type="entry name" value="Beta-barrel_TonB"/>
</dbReference>
<keyword evidence="5" id="KW-0410">Iron transport</keyword>
<comment type="caution">
    <text evidence="19">The sequence shown here is derived from an EMBL/GenBank/DDBJ whole genome shotgun (WGS) entry which is preliminary data.</text>
</comment>
<dbReference type="InterPro" id="IPR036942">
    <property type="entry name" value="Beta-barrel_TonB_sf"/>
</dbReference>
<evidence type="ECO:0000313" key="19">
    <source>
        <dbReference type="EMBL" id="GGY00862.1"/>
    </source>
</evidence>
<dbReference type="InterPro" id="IPR039426">
    <property type="entry name" value="TonB-dep_rcpt-like"/>
</dbReference>
<evidence type="ECO:0000256" key="12">
    <source>
        <dbReference type="ARBA" id="ARBA00023170"/>
    </source>
</evidence>
<evidence type="ECO:0000256" key="1">
    <source>
        <dbReference type="ARBA" id="ARBA00004571"/>
    </source>
</evidence>
<dbReference type="Pfam" id="PF00593">
    <property type="entry name" value="TonB_dep_Rec_b-barrel"/>
    <property type="match status" value="1"/>
</dbReference>
<evidence type="ECO:0000256" key="14">
    <source>
        <dbReference type="PROSITE-ProRule" id="PRU01360"/>
    </source>
</evidence>
<comment type="similarity">
    <text evidence="2 14 15">Belongs to the TonB-dependent receptor family.</text>
</comment>
<feature type="domain" description="TonB-dependent receptor-like beta-barrel" evidence="17">
    <location>
        <begin position="268"/>
        <end position="713"/>
    </location>
</feature>
<feature type="chain" id="PRO_5045394367" evidence="16">
    <location>
        <begin position="37"/>
        <end position="743"/>
    </location>
</feature>
<evidence type="ECO:0000256" key="5">
    <source>
        <dbReference type="ARBA" id="ARBA00022496"/>
    </source>
</evidence>
<gene>
    <name evidence="19" type="primary">bfrE</name>
    <name evidence="19" type="ORF">GCM10011290_31130</name>
</gene>
<feature type="domain" description="TonB-dependent receptor plug" evidence="18">
    <location>
        <begin position="76"/>
        <end position="174"/>
    </location>
</feature>
<keyword evidence="10 15" id="KW-0798">TonB box</keyword>
<feature type="signal peptide" evidence="16">
    <location>
        <begin position="1"/>
        <end position="36"/>
    </location>
</feature>
<sequence>MKRHLTPSAAIAQKKLPKKMMAGVLAVSLAPGLALADDAKSSDTAQLETIKVQAEQAPRGSYNAATTTLGKQKQALKDVPQAVSVVTRQLIADQGDINMKDVLKNVSGITFVAGEGGRSGDSIILRGFSAFGDTYRDGQRDVAQYNRDPFNDERVEVLKGASSMLFGRGSTGGVINQVSKTPFAGEQVEVSGTIGNNDFHRETADINQALSDTAAIRLNVMNTHDGSPDGISAQERFGIAPSIAFGLGEPTTVVLSHMHMKENNTPMLGVPFDPNTLQPIDVPVDRYYGLQGMNSEDITADISTVRATHKLDSKHEIAAQLRVGRYDRQVIVSQPQLRNSPAGTPVTDATQLGYSGKLRGSLNETQSLSVDYNGKFDTGSLSHELLAGVEFTRETQNAYSIRASSAIPNVVGSVGDPEGFYTGGYTRHRSNDFVTRNLAAYVTDTVALNQQWKVMAGLRMDQLEGTYKTYNTTTGLQTGESKRDDRGLSYRTGLIWQPTKASSYYLGYSSLMNPSGEAYQFDLSAGLSTDKQQPERNKHYEIGAKWDLADGDATLRAAVFRTEKLNERNTDALSPDVAILYAKRHTDGVEVEVAGRLSEKWEVFAGATLMDPKIDQGWANNAPTDANKGAVPKYTPKKTANIWTTYKVTDKVTAGVGLYYTGKRYAADSQSVNGQPVKFDANKARFAPSYVRADAMLSYEERKYNVRLNVNNLTNKKYYDALYGGHAAAAAPREVQLTVGYKY</sequence>
<dbReference type="Gene3D" id="2.40.170.20">
    <property type="entry name" value="TonB-dependent receptor, beta-barrel domain"/>
    <property type="match status" value="1"/>
</dbReference>